<evidence type="ECO:0000313" key="2">
    <source>
        <dbReference type="Proteomes" id="UP000290572"/>
    </source>
</evidence>
<proteinExistence type="predicted"/>
<accession>A0A498LRR5</accession>
<name>A0A498LRR5_LABRO</name>
<protein>
    <submittedName>
        <fullName evidence="1">Tripartite motif-containing 29-like protein</fullName>
    </submittedName>
</protein>
<gene>
    <name evidence="1" type="ORF">ROHU_011070</name>
</gene>
<dbReference type="AlphaFoldDB" id="A0A498LRR5"/>
<dbReference type="Proteomes" id="UP000290572">
    <property type="component" value="Unassembled WGS sequence"/>
</dbReference>
<dbReference type="EMBL" id="QBIY01013282">
    <property type="protein sequence ID" value="RXN09434.1"/>
    <property type="molecule type" value="Genomic_DNA"/>
</dbReference>
<evidence type="ECO:0000313" key="1">
    <source>
        <dbReference type="EMBL" id="RXN09434.1"/>
    </source>
</evidence>
<sequence length="97" mass="10938">MDKKIQEFDKAVDSHKNYASCSGLYLYTTLPRDVNDLLTFENVVQSVSELKNQLDKLCEEHMARISKKGATSILISKVSKPPVILQRNPTLDLKASK</sequence>
<keyword evidence="2" id="KW-1185">Reference proteome</keyword>
<comment type="caution">
    <text evidence="1">The sequence shown here is derived from an EMBL/GenBank/DDBJ whole genome shotgun (WGS) entry which is preliminary data.</text>
</comment>
<reference evidence="1 2" key="1">
    <citation type="submission" date="2018-03" db="EMBL/GenBank/DDBJ databases">
        <title>Draft genome sequence of Rohu Carp (Labeo rohita).</title>
        <authorList>
            <person name="Das P."/>
            <person name="Kushwaha B."/>
            <person name="Joshi C.G."/>
            <person name="Kumar D."/>
            <person name="Nagpure N.S."/>
            <person name="Sahoo L."/>
            <person name="Das S.P."/>
            <person name="Bit A."/>
            <person name="Patnaik S."/>
            <person name="Meher P.K."/>
            <person name="Jayasankar P."/>
            <person name="Koringa P.G."/>
            <person name="Patel N.V."/>
            <person name="Hinsu A.T."/>
            <person name="Kumar R."/>
            <person name="Pandey M."/>
            <person name="Agarwal S."/>
            <person name="Srivastava S."/>
            <person name="Singh M."/>
            <person name="Iquebal M.A."/>
            <person name="Jaiswal S."/>
            <person name="Angadi U.B."/>
            <person name="Kumar N."/>
            <person name="Raza M."/>
            <person name="Shah T.M."/>
            <person name="Rai A."/>
            <person name="Jena J.K."/>
        </authorList>
    </citation>
    <scope>NUCLEOTIDE SEQUENCE [LARGE SCALE GENOMIC DNA]</scope>
    <source>
        <strain evidence="1">DASCIFA01</strain>
        <tissue evidence="1">Testis</tissue>
    </source>
</reference>
<organism evidence="1 2">
    <name type="scientific">Labeo rohita</name>
    <name type="common">Indian major carp</name>
    <name type="synonym">Cyprinus rohita</name>
    <dbReference type="NCBI Taxonomy" id="84645"/>
    <lineage>
        <taxon>Eukaryota</taxon>
        <taxon>Metazoa</taxon>
        <taxon>Chordata</taxon>
        <taxon>Craniata</taxon>
        <taxon>Vertebrata</taxon>
        <taxon>Euteleostomi</taxon>
        <taxon>Actinopterygii</taxon>
        <taxon>Neopterygii</taxon>
        <taxon>Teleostei</taxon>
        <taxon>Ostariophysi</taxon>
        <taxon>Cypriniformes</taxon>
        <taxon>Cyprinidae</taxon>
        <taxon>Labeoninae</taxon>
        <taxon>Labeonini</taxon>
        <taxon>Labeo</taxon>
    </lineage>
</organism>